<accession>A0A2Z6SA47</accession>
<feature type="compositionally biased region" description="Low complexity" evidence="1">
    <location>
        <begin position="69"/>
        <end position="79"/>
    </location>
</feature>
<dbReference type="EMBL" id="BLAL01000156">
    <property type="protein sequence ID" value="GES85630.1"/>
    <property type="molecule type" value="Genomic_DNA"/>
</dbReference>
<reference evidence="3" key="2">
    <citation type="submission" date="2019-10" db="EMBL/GenBank/DDBJ databases">
        <title>Conservation and host-specific expression of non-tandemly repeated heterogenous ribosome RNA gene in arbuscular mycorrhizal fungi.</title>
        <authorList>
            <person name="Maeda T."/>
            <person name="Kobayashi Y."/>
            <person name="Nakagawa T."/>
            <person name="Ezawa T."/>
            <person name="Yamaguchi K."/>
            <person name="Bino T."/>
            <person name="Nishimoto Y."/>
            <person name="Shigenobu S."/>
            <person name="Kawaguchi M."/>
        </authorList>
    </citation>
    <scope>NUCLEOTIDE SEQUENCE</scope>
    <source>
        <strain evidence="3">HR1</strain>
    </source>
</reference>
<dbReference type="AlphaFoldDB" id="A0A2Z6SA47"/>
<feature type="region of interest" description="Disordered" evidence="1">
    <location>
        <begin position="64"/>
        <end position="85"/>
    </location>
</feature>
<organism evidence="2 4">
    <name type="scientific">Rhizophagus clarus</name>
    <dbReference type="NCBI Taxonomy" id="94130"/>
    <lineage>
        <taxon>Eukaryota</taxon>
        <taxon>Fungi</taxon>
        <taxon>Fungi incertae sedis</taxon>
        <taxon>Mucoromycota</taxon>
        <taxon>Glomeromycotina</taxon>
        <taxon>Glomeromycetes</taxon>
        <taxon>Glomerales</taxon>
        <taxon>Glomeraceae</taxon>
        <taxon>Rhizophagus</taxon>
    </lineage>
</organism>
<sequence>MEHPSFNDIASQYNYLGQTHKRADTNYISSYKEICKQLDICQKKLREEREQKEQRKLRKSISYSTYLSQKDAQQPQQSQRGRNDDVATIGSKQLKQQKEESALHVEEKRLIRIKNALWRRMGSLVGCIGKENKPISLKTLKCPSPYQREDIYFEQKKDCPTNTDSLTNVDSSYISVVPRYNRYIQNRRIRRRIRHENAINSYSLNNYLRQLPRQTTNNTFANQIFNGVNW</sequence>
<evidence type="ECO:0000313" key="3">
    <source>
        <dbReference type="EMBL" id="GES85630.1"/>
    </source>
</evidence>
<gene>
    <name evidence="3" type="ORF">RCL2_001273400</name>
    <name evidence="2" type="ORF">RclHR1_04150003</name>
</gene>
<dbReference type="Proteomes" id="UP000247702">
    <property type="component" value="Unassembled WGS sequence"/>
</dbReference>
<dbReference type="Proteomes" id="UP000615446">
    <property type="component" value="Unassembled WGS sequence"/>
</dbReference>
<dbReference type="OrthoDB" id="5563539at2759"/>
<proteinExistence type="predicted"/>
<evidence type="ECO:0000313" key="2">
    <source>
        <dbReference type="EMBL" id="GBC01339.1"/>
    </source>
</evidence>
<evidence type="ECO:0000256" key="1">
    <source>
        <dbReference type="SAM" id="MobiDB-lite"/>
    </source>
</evidence>
<reference evidence="2 4" key="1">
    <citation type="submission" date="2017-11" db="EMBL/GenBank/DDBJ databases">
        <title>The genome of Rhizophagus clarus HR1 reveals common genetic basis of auxotrophy among arbuscular mycorrhizal fungi.</title>
        <authorList>
            <person name="Kobayashi Y."/>
        </authorList>
    </citation>
    <scope>NUCLEOTIDE SEQUENCE [LARGE SCALE GENOMIC DNA]</scope>
    <source>
        <strain evidence="2 4">HR1</strain>
    </source>
</reference>
<dbReference type="EMBL" id="BEXD01003502">
    <property type="protein sequence ID" value="GBC01339.1"/>
    <property type="molecule type" value="Genomic_DNA"/>
</dbReference>
<evidence type="ECO:0000313" key="4">
    <source>
        <dbReference type="Proteomes" id="UP000247702"/>
    </source>
</evidence>
<name>A0A2Z6SA47_9GLOM</name>
<protein>
    <submittedName>
        <fullName evidence="2">Uncharacterized protein</fullName>
    </submittedName>
</protein>
<comment type="caution">
    <text evidence="2">The sequence shown here is derived from an EMBL/GenBank/DDBJ whole genome shotgun (WGS) entry which is preliminary data.</text>
</comment>
<keyword evidence="4" id="KW-1185">Reference proteome</keyword>